<name>A0A1N7IIK6_9BACI</name>
<gene>
    <name evidence="1" type="ORF">SAMN05421687_101116</name>
</gene>
<protein>
    <recommendedName>
        <fullName evidence="3">YceG-like family protein</fullName>
    </recommendedName>
</protein>
<dbReference type="AlphaFoldDB" id="A0A1N7IIK6"/>
<sequence length="149" mass="16867">MRPVLQAFASGLLAATLLLGVVYYTGNADAKVEKETNEPATEEMIAKLKDDDYVIHTEKEWKQLQTQEEKEQSNSTPDSYIRTYEITVSQGMSSRDISKKLEKASIIEDALTFNDYLIENGFSKKIQTGNFLVDDRMDRSELAETLTSE</sequence>
<keyword evidence="2" id="KW-1185">Reference proteome</keyword>
<dbReference type="STRING" id="570947.SAMN05421687_101116"/>
<dbReference type="OrthoDB" id="2138957at2"/>
<dbReference type="RefSeq" id="WP_076556393.1">
    <property type="nucleotide sequence ID" value="NZ_FTOC01000001.1"/>
</dbReference>
<reference evidence="2" key="1">
    <citation type="submission" date="2017-01" db="EMBL/GenBank/DDBJ databases">
        <authorList>
            <person name="Varghese N."/>
            <person name="Submissions S."/>
        </authorList>
    </citation>
    <scope>NUCLEOTIDE SEQUENCE [LARGE SCALE GENOMIC DNA]</scope>
    <source>
        <strain evidence="2">DSM 23127</strain>
    </source>
</reference>
<dbReference type="Proteomes" id="UP000187608">
    <property type="component" value="Unassembled WGS sequence"/>
</dbReference>
<accession>A0A1N7IIK6</accession>
<dbReference type="EMBL" id="FTOC01000001">
    <property type="protein sequence ID" value="SIS36880.1"/>
    <property type="molecule type" value="Genomic_DNA"/>
</dbReference>
<evidence type="ECO:0000313" key="2">
    <source>
        <dbReference type="Proteomes" id="UP000187608"/>
    </source>
</evidence>
<evidence type="ECO:0008006" key="3">
    <source>
        <dbReference type="Google" id="ProtNLM"/>
    </source>
</evidence>
<proteinExistence type="predicted"/>
<organism evidence="1 2">
    <name type="scientific">Salimicrobium flavidum</name>
    <dbReference type="NCBI Taxonomy" id="570947"/>
    <lineage>
        <taxon>Bacteria</taxon>
        <taxon>Bacillati</taxon>
        <taxon>Bacillota</taxon>
        <taxon>Bacilli</taxon>
        <taxon>Bacillales</taxon>
        <taxon>Bacillaceae</taxon>
        <taxon>Salimicrobium</taxon>
    </lineage>
</organism>
<evidence type="ECO:0000313" key="1">
    <source>
        <dbReference type="EMBL" id="SIS36880.1"/>
    </source>
</evidence>
<dbReference type="Gene3D" id="3.30.1490.480">
    <property type="entry name" value="Endolytic murein transglycosylase"/>
    <property type="match status" value="1"/>
</dbReference>